<dbReference type="InParanoid" id="A0A1E7FVN4"/>
<reference evidence="3 4" key="1">
    <citation type="submission" date="2016-09" db="EMBL/GenBank/DDBJ databases">
        <title>Extensive genetic diversity and differential bi-allelic expression allows diatom success in the polar Southern Ocean.</title>
        <authorList>
            <consortium name="DOE Joint Genome Institute"/>
            <person name="Mock T."/>
            <person name="Otillar R.P."/>
            <person name="Strauss J."/>
            <person name="Dupont C."/>
            <person name="Frickenhaus S."/>
            <person name="Maumus F."/>
            <person name="Mcmullan M."/>
            <person name="Sanges R."/>
            <person name="Schmutz J."/>
            <person name="Toseland A."/>
            <person name="Valas R."/>
            <person name="Veluchamy A."/>
            <person name="Ward B.J."/>
            <person name="Allen A."/>
            <person name="Barry K."/>
            <person name="Falciatore A."/>
            <person name="Ferrante M."/>
            <person name="Fortunato A.E."/>
            <person name="Gloeckner G."/>
            <person name="Gruber A."/>
            <person name="Hipkin R."/>
            <person name="Janech M."/>
            <person name="Kroth P."/>
            <person name="Leese F."/>
            <person name="Lindquist E."/>
            <person name="Lyon B.R."/>
            <person name="Martin J."/>
            <person name="Mayer C."/>
            <person name="Parker M."/>
            <person name="Quesneville H."/>
            <person name="Raymond J."/>
            <person name="Uhlig C."/>
            <person name="Valentin K.U."/>
            <person name="Worden A.Z."/>
            <person name="Armbrust E.V."/>
            <person name="Bowler C."/>
            <person name="Green B."/>
            <person name="Moulton V."/>
            <person name="Van Oosterhout C."/>
            <person name="Grigoriev I."/>
        </authorList>
    </citation>
    <scope>NUCLEOTIDE SEQUENCE [LARGE SCALE GENOMIC DNA]</scope>
    <source>
        <strain evidence="3 4">CCMP1102</strain>
    </source>
</reference>
<dbReference type="EMBL" id="KV784353">
    <property type="protein sequence ID" value="OEU22187.1"/>
    <property type="molecule type" value="Genomic_DNA"/>
</dbReference>
<evidence type="ECO:0000313" key="3">
    <source>
        <dbReference type="EMBL" id="OEU22187.1"/>
    </source>
</evidence>
<organism evidence="3 4">
    <name type="scientific">Fragilariopsis cylindrus CCMP1102</name>
    <dbReference type="NCBI Taxonomy" id="635003"/>
    <lineage>
        <taxon>Eukaryota</taxon>
        <taxon>Sar</taxon>
        <taxon>Stramenopiles</taxon>
        <taxon>Ochrophyta</taxon>
        <taxon>Bacillariophyta</taxon>
        <taxon>Bacillariophyceae</taxon>
        <taxon>Bacillariophycidae</taxon>
        <taxon>Bacillariales</taxon>
        <taxon>Bacillariaceae</taxon>
        <taxon>Fragilariopsis</taxon>
    </lineage>
</organism>
<sequence length="133" mass="14628">MISNNDSNDANIWTEGLINPDDITVLDADVLKQVLLYHTVAGNCNLAESIEEEQSDSNAVHNANKKSSKNMMHDHEDPDCGPLLKPLTSNKVSTTMKNKVLWAHNSVLLLILVLSVVITTLPSVGVTCREDYK</sequence>
<keyword evidence="2" id="KW-0812">Transmembrane</keyword>
<proteinExistence type="predicted"/>
<gene>
    <name evidence="3" type="ORF">FRACYDRAFT_232341</name>
</gene>
<feature type="region of interest" description="Disordered" evidence="1">
    <location>
        <begin position="53"/>
        <end position="83"/>
    </location>
</feature>
<keyword evidence="2" id="KW-0472">Membrane</keyword>
<keyword evidence="2" id="KW-1133">Transmembrane helix</keyword>
<accession>A0A1E7FVN4</accession>
<dbReference type="KEGG" id="fcy:FRACYDRAFT_232341"/>
<dbReference type="AlphaFoldDB" id="A0A1E7FVN4"/>
<evidence type="ECO:0000256" key="1">
    <source>
        <dbReference type="SAM" id="MobiDB-lite"/>
    </source>
</evidence>
<feature type="transmembrane region" description="Helical" evidence="2">
    <location>
        <begin position="100"/>
        <end position="121"/>
    </location>
</feature>
<dbReference type="Proteomes" id="UP000095751">
    <property type="component" value="Unassembled WGS sequence"/>
</dbReference>
<keyword evidence="4" id="KW-1185">Reference proteome</keyword>
<protein>
    <submittedName>
        <fullName evidence="3">Uncharacterized protein</fullName>
    </submittedName>
</protein>
<evidence type="ECO:0000313" key="4">
    <source>
        <dbReference type="Proteomes" id="UP000095751"/>
    </source>
</evidence>
<evidence type="ECO:0000256" key="2">
    <source>
        <dbReference type="SAM" id="Phobius"/>
    </source>
</evidence>
<name>A0A1E7FVN4_9STRA</name>